<reference evidence="2" key="1">
    <citation type="journal article" date="2020" name="Stud. Mycol.">
        <title>101 Dothideomycetes genomes: a test case for predicting lifestyles and emergence of pathogens.</title>
        <authorList>
            <person name="Haridas S."/>
            <person name="Albert R."/>
            <person name="Binder M."/>
            <person name="Bloem J."/>
            <person name="Labutti K."/>
            <person name="Salamov A."/>
            <person name="Andreopoulos B."/>
            <person name="Baker S."/>
            <person name="Barry K."/>
            <person name="Bills G."/>
            <person name="Bluhm B."/>
            <person name="Cannon C."/>
            <person name="Castanera R."/>
            <person name="Culley D."/>
            <person name="Daum C."/>
            <person name="Ezra D."/>
            <person name="Gonzalez J."/>
            <person name="Henrissat B."/>
            <person name="Kuo A."/>
            <person name="Liang C."/>
            <person name="Lipzen A."/>
            <person name="Lutzoni F."/>
            <person name="Magnuson J."/>
            <person name="Mondo S."/>
            <person name="Nolan M."/>
            <person name="Ohm R."/>
            <person name="Pangilinan J."/>
            <person name="Park H.-J."/>
            <person name="Ramirez L."/>
            <person name="Alfaro M."/>
            <person name="Sun H."/>
            <person name="Tritt A."/>
            <person name="Yoshinaga Y."/>
            <person name="Zwiers L.-H."/>
            <person name="Turgeon B."/>
            <person name="Goodwin S."/>
            <person name="Spatafora J."/>
            <person name="Crous P."/>
            <person name="Grigoriev I."/>
        </authorList>
    </citation>
    <scope>NUCLEOTIDE SEQUENCE</scope>
    <source>
        <strain evidence="2">CBS 119925</strain>
    </source>
</reference>
<name>A0A6A6VC42_9PLEO</name>
<feature type="region of interest" description="Disordered" evidence="1">
    <location>
        <begin position="1"/>
        <end position="70"/>
    </location>
</feature>
<organism evidence="2 3">
    <name type="scientific">Sporormia fimetaria CBS 119925</name>
    <dbReference type="NCBI Taxonomy" id="1340428"/>
    <lineage>
        <taxon>Eukaryota</taxon>
        <taxon>Fungi</taxon>
        <taxon>Dikarya</taxon>
        <taxon>Ascomycota</taxon>
        <taxon>Pezizomycotina</taxon>
        <taxon>Dothideomycetes</taxon>
        <taxon>Pleosporomycetidae</taxon>
        <taxon>Pleosporales</taxon>
        <taxon>Sporormiaceae</taxon>
        <taxon>Sporormia</taxon>
    </lineage>
</organism>
<protein>
    <submittedName>
        <fullName evidence="2">Uncharacterized protein</fullName>
    </submittedName>
</protein>
<feature type="compositionally biased region" description="Basic and acidic residues" evidence="1">
    <location>
        <begin position="21"/>
        <end position="34"/>
    </location>
</feature>
<evidence type="ECO:0000256" key="1">
    <source>
        <dbReference type="SAM" id="MobiDB-lite"/>
    </source>
</evidence>
<evidence type="ECO:0000313" key="2">
    <source>
        <dbReference type="EMBL" id="KAF2746677.1"/>
    </source>
</evidence>
<feature type="compositionally biased region" description="Basic and acidic residues" evidence="1">
    <location>
        <begin position="49"/>
        <end position="67"/>
    </location>
</feature>
<feature type="compositionally biased region" description="Basic and acidic residues" evidence="1">
    <location>
        <begin position="1"/>
        <end position="11"/>
    </location>
</feature>
<proteinExistence type="predicted"/>
<dbReference type="EMBL" id="MU006576">
    <property type="protein sequence ID" value="KAF2746677.1"/>
    <property type="molecule type" value="Genomic_DNA"/>
</dbReference>
<dbReference type="Proteomes" id="UP000799440">
    <property type="component" value="Unassembled WGS sequence"/>
</dbReference>
<keyword evidence="3" id="KW-1185">Reference proteome</keyword>
<dbReference type="AlphaFoldDB" id="A0A6A6VC42"/>
<evidence type="ECO:0000313" key="3">
    <source>
        <dbReference type="Proteomes" id="UP000799440"/>
    </source>
</evidence>
<sequence>MSDAQHNDGKGKASMMSGNQGDDKKADERKRPEAEVDDDIESAPKRISKQHDAGQKGDASDSSDKQDVNAFRDSYGRPLRLETIVKYKGNPTPSGFLVSSPHLPRFRALIEIIDIYNRWVCPRCTFVKSKNKDVFEYCSLFGADVPSIPEEYRRVDPHLEESPKYWIEWKDTLERLSEALGKEGEEGLSGKHVACFWNPPDARECLRRWHADGEVVWCGYQRTSVEFENKSRSLSDISAAQLETMELDLMKRQVIARRREALWVCWTCSISLRGWDSKDPAFKTYLVSACIGHRVRNCYRSVEVILPNKEIEQRLCFINCFYDNMVDEKKPSYKCIKTDP</sequence>
<accession>A0A6A6VC42</accession>
<gene>
    <name evidence="2" type="ORF">M011DRAFT_76870</name>
</gene>